<dbReference type="Proteomes" id="UP000504636">
    <property type="component" value="Unplaced"/>
</dbReference>
<dbReference type="RefSeq" id="XP_033577233.1">
    <property type="nucleotide sequence ID" value="XM_033728036.1"/>
</dbReference>
<keyword evidence="3" id="KW-1185">Reference proteome</keyword>
<reference evidence="4" key="2">
    <citation type="submission" date="2020-04" db="EMBL/GenBank/DDBJ databases">
        <authorList>
            <consortium name="NCBI Genome Project"/>
        </authorList>
    </citation>
    <scope>NUCLEOTIDE SEQUENCE</scope>
    <source>
        <strain evidence="4">CBS 304.34</strain>
    </source>
</reference>
<name>A0A6A6YNY4_9PEZI</name>
<proteinExistence type="predicted"/>
<dbReference type="EMBL" id="MU003700">
    <property type="protein sequence ID" value="KAF2810269.1"/>
    <property type="molecule type" value="Genomic_DNA"/>
</dbReference>
<evidence type="ECO:0000313" key="3">
    <source>
        <dbReference type="Proteomes" id="UP000504636"/>
    </source>
</evidence>
<protein>
    <submittedName>
        <fullName evidence="2 4">Uncharacterized protein</fullName>
    </submittedName>
</protein>
<evidence type="ECO:0000313" key="2">
    <source>
        <dbReference type="EMBL" id="KAF2810269.1"/>
    </source>
</evidence>
<dbReference type="AlphaFoldDB" id="A0A6A6YNY4"/>
<keyword evidence="1" id="KW-1133">Transmembrane helix</keyword>
<reference evidence="2 4" key="1">
    <citation type="journal article" date="2020" name="Stud. Mycol.">
        <title>101 Dothideomycetes genomes: a test case for predicting lifestyles and emergence of pathogens.</title>
        <authorList>
            <person name="Haridas S."/>
            <person name="Albert R."/>
            <person name="Binder M."/>
            <person name="Bloem J."/>
            <person name="Labutti K."/>
            <person name="Salamov A."/>
            <person name="Andreopoulos B."/>
            <person name="Baker S."/>
            <person name="Barry K."/>
            <person name="Bills G."/>
            <person name="Bluhm B."/>
            <person name="Cannon C."/>
            <person name="Castanera R."/>
            <person name="Culley D."/>
            <person name="Daum C."/>
            <person name="Ezra D."/>
            <person name="Gonzalez J."/>
            <person name="Henrissat B."/>
            <person name="Kuo A."/>
            <person name="Liang C."/>
            <person name="Lipzen A."/>
            <person name="Lutzoni F."/>
            <person name="Magnuson J."/>
            <person name="Mondo S."/>
            <person name="Nolan M."/>
            <person name="Ohm R."/>
            <person name="Pangilinan J."/>
            <person name="Park H.-J."/>
            <person name="Ramirez L."/>
            <person name="Alfaro M."/>
            <person name="Sun H."/>
            <person name="Tritt A."/>
            <person name="Yoshinaga Y."/>
            <person name="Zwiers L.-H."/>
            <person name="Turgeon B."/>
            <person name="Goodwin S."/>
            <person name="Spatafora J."/>
            <person name="Crous P."/>
            <person name="Grigoriev I."/>
        </authorList>
    </citation>
    <scope>NUCLEOTIDE SEQUENCE</scope>
    <source>
        <strain evidence="2 4">CBS 304.34</strain>
    </source>
</reference>
<gene>
    <name evidence="2 4" type="ORF">BDZ99DRAFT_570864</name>
</gene>
<organism evidence="2">
    <name type="scientific">Mytilinidion resinicola</name>
    <dbReference type="NCBI Taxonomy" id="574789"/>
    <lineage>
        <taxon>Eukaryota</taxon>
        <taxon>Fungi</taxon>
        <taxon>Dikarya</taxon>
        <taxon>Ascomycota</taxon>
        <taxon>Pezizomycotina</taxon>
        <taxon>Dothideomycetes</taxon>
        <taxon>Pleosporomycetidae</taxon>
        <taxon>Mytilinidiales</taxon>
        <taxon>Mytilinidiaceae</taxon>
        <taxon>Mytilinidion</taxon>
    </lineage>
</organism>
<reference evidence="4" key="3">
    <citation type="submission" date="2025-04" db="UniProtKB">
        <authorList>
            <consortium name="RefSeq"/>
        </authorList>
    </citation>
    <scope>IDENTIFICATION</scope>
    <source>
        <strain evidence="4">CBS 304.34</strain>
    </source>
</reference>
<evidence type="ECO:0000256" key="1">
    <source>
        <dbReference type="SAM" id="Phobius"/>
    </source>
</evidence>
<dbReference type="OrthoDB" id="5402816at2759"/>
<keyword evidence="1" id="KW-0472">Membrane</keyword>
<dbReference type="GeneID" id="54468929"/>
<evidence type="ECO:0000313" key="4">
    <source>
        <dbReference type="RefSeq" id="XP_033577233.1"/>
    </source>
</evidence>
<feature type="transmembrane region" description="Helical" evidence="1">
    <location>
        <begin position="67"/>
        <end position="87"/>
    </location>
</feature>
<keyword evidence="1" id="KW-0812">Transmembrane</keyword>
<accession>A0A6A6YNY4</accession>
<sequence>MSAEEHDRAKLHQVEGSLVESSEQCRLEAKITPATMAALDMSLVARGQAEVVHLMKRKKNWAAREPGVILVFCIIGTLAILLTGLFVQKKLQARKAARET</sequence>